<reference evidence="1 2" key="1">
    <citation type="submission" date="2018-08" db="EMBL/GenBank/DDBJ databases">
        <title>Recombination of ecologically and evolutionarily significant loci maintains genetic cohesion in the Pseudomonas syringae species complex.</title>
        <authorList>
            <person name="Dillon M."/>
            <person name="Thakur S."/>
            <person name="Almeida R.N.D."/>
            <person name="Weir B.S."/>
            <person name="Guttman D.S."/>
        </authorList>
    </citation>
    <scope>NUCLEOTIDE SEQUENCE [LARGE SCALE GENOMIC DNA]</scope>
    <source>
        <strain evidence="1 2">ICMP 16926</strain>
    </source>
</reference>
<name>A0A0Q0AHR0_PSESX</name>
<protein>
    <submittedName>
        <fullName evidence="1">Uncharacterized protein</fullName>
    </submittedName>
</protein>
<comment type="caution">
    <text evidence="1">The sequence shown here is derived from an EMBL/GenBank/DDBJ whole genome shotgun (WGS) entry which is preliminary data.</text>
</comment>
<organism evidence="1 2">
    <name type="scientific">Pseudomonas syringae pv. solidagae</name>
    <dbReference type="NCBI Taxonomy" id="264458"/>
    <lineage>
        <taxon>Bacteria</taxon>
        <taxon>Pseudomonadati</taxon>
        <taxon>Pseudomonadota</taxon>
        <taxon>Gammaproteobacteria</taxon>
        <taxon>Pseudomonadales</taxon>
        <taxon>Pseudomonadaceae</taxon>
        <taxon>Pseudomonas</taxon>
        <taxon>Pseudomonas syringae</taxon>
    </lineage>
</organism>
<evidence type="ECO:0000313" key="1">
    <source>
        <dbReference type="EMBL" id="RMT50579.1"/>
    </source>
</evidence>
<gene>
    <name evidence="1" type="ORF">ALP48_102566</name>
</gene>
<proteinExistence type="predicted"/>
<accession>A0A0Q0AHR0</accession>
<evidence type="ECO:0000313" key="2">
    <source>
        <dbReference type="Proteomes" id="UP000268096"/>
    </source>
</evidence>
<dbReference type="AlphaFoldDB" id="A0A0Q0AHR0"/>
<dbReference type="Proteomes" id="UP000268096">
    <property type="component" value="Unassembled WGS sequence"/>
</dbReference>
<dbReference type="EMBL" id="RBTH01000041">
    <property type="protein sequence ID" value="RMT50579.1"/>
    <property type="molecule type" value="Genomic_DNA"/>
</dbReference>
<sequence>MTAAALEGGCQGITGDVSAVAQRSLRSPLATRQLARQGCCDRHHQN</sequence>